<evidence type="ECO:0000256" key="1">
    <source>
        <dbReference type="SAM" id="MobiDB-lite"/>
    </source>
</evidence>
<accession>A0A1I7ZL25</accession>
<feature type="region of interest" description="Disordered" evidence="1">
    <location>
        <begin position="1"/>
        <end position="34"/>
    </location>
</feature>
<proteinExistence type="predicted"/>
<feature type="compositionally biased region" description="Polar residues" evidence="1">
    <location>
        <begin position="15"/>
        <end position="26"/>
    </location>
</feature>
<evidence type="ECO:0000313" key="2">
    <source>
        <dbReference type="Proteomes" id="UP000095287"/>
    </source>
</evidence>
<dbReference type="AlphaFoldDB" id="A0A1I7ZL25"/>
<protein>
    <submittedName>
        <fullName evidence="3">Uncharacterized protein</fullName>
    </submittedName>
</protein>
<name>A0A1I7ZL25_9BILA</name>
<organism evidence="2 3">
    <name type="scientific">Steinernema glaseri</name>
    <dbReference type="NCBI Taxonomy" id="37863"/>
    <lineage>
        <taxon>Eukaryota</taxon>
        <taxon>Metazoa</taxon>
        <taxon>Ecdysozoa</taxon>
        <taxon>Nematoda</taxon>
        <taxon>Chromadorea</taxon>
        <taxon>Rhabditida</taxon>
        <taxon>Tylenchina</taxon>
        <taxon>Panagrolaimomorpha</taxon>
        <taxon>Strongyloidoidea</taxon>
        <taxon>Steinernematidae</taxon>
        <taxon>Steinernema</taxon>
    </lineage>
</organism>
<feature type="compositionally biased region" description="Basic and acidic residues" evidence="1">
    <location>
        <begin position="1"/>
        <end position="14"/>
    </location>
</feature>
<evidence type="ECO:0000313" key="3">
    <source>
        <dbReference type="WBParaSite" id="L893_g27624.t1"/>
    </source>
</evidence>
<keyword evidence="2" id="KW-1185">Reference proteome</keyword>
<sequence>MGPSSKRVEKKTSDMARSSMSRNESFWTPDWRNNHGRSAAILGLDTKLTTRDSPHNPQLRHAAVFEGVIHSPVPVVIPQIVR</sequence>
<reference evidence="3" key="1">
    <citation type="submission" date="2016-11" db="UniProtKB">
        <authorList>
            <consortium name="WormBaseParasite"/>
        </authorList>
    </citation>
    <scope>IDENTIFICATION</scope>
</reference>
<dbReference type="WBParaSite" id="L893_g27624.t1">
    <property type="protein sequence ID" value="L893_g27624.t1"/>
    <property type="gene ID" value="L893_g27624"/>
</dbReference>
<dbReference type="Proteomes" id="UP000095287">
    <property type="component" value="Unplaced"/>
</dbReference>